<dbReference type="AlphaFoldDB" id="A0A2W0C2E0"/>
<dbReference type="GO" id="GO:0005737">
    <property type="term" value="C:cytoplasm"/>
    <property type="evidence" value="ECO:0007669"/>
    <property type="project" value="TreeGrafter"/>
</dbReference>
<dbReference type="EC" id="3.6.3.-" evidence="2"/>
<dbReference type="SUPFAM" id="SSF56300">
    <property type="entry name" value="Metallo-dependent phosphatases"/>
    <property type="match status" value="1"/>
</dbReference>
<evidence type="ECO:0000313" key="2">
    <source>
        <dbReference type="EMBL" id="PYY26563.1"/>
    </source>
</evidence>
<organism evidence="2 3">
    <name type="scientific">Paenibacillus illinoisensis</name>
    <dbReference type="NCBI Taxonomy" id="59845"/>
    <lineage>
        <taxon>Bacteria</taxon>
        <taxon>Bacillati</taxon>
        <taxon>Bacillota</taxon>
        <taxon>Bacilli</taxon>
        <taxon>Bacillales</taxon>
        <taxon>Paenibacillaceae</taxon>
        <taxon>Paenibacillus</taxon>
    </lineage>
</organism>
<protein>
    <submittedName>
        <fullName evidence="2">Metallophosphoesterase</fullName>
        <ecNumber evidence="2">3.6.3.-</ecNumber>
    </submittedName>
</protein>
<dbReference type="GO" id="GO:0110154">
    <property type="term" value="P:RNA decapping"/>
    <property type="evidence" value="ECO:0007669"/>
    <property type="project" value="TreeGrafter"/>
</dbReference>
<evidence type="ECO:0000259" key="1">
    <source>
        <dbReference type="Pfam" id="PF00149"/>
    </source>
</evidence>
<dbReference type="GO" id="GO:0008803">
    <property type="term" value="F:bis(5'-nucleosyl)-tetraphosphatase (symmetrical) activity"/>
    <property type="evidence" value="ECO:0007669"/>
    <property type="project" value="TreeGrafter"/>
</dbReference>
<comment type="caution">
    <text evidence="2">The sequence shown here is derived from an EMBL/GenBank/DDBJ whole genome shotgun (WGS) entry which is preliminary data.</text>
</comment>
<dbReference type="PANTHER" id="PTHR42850">
    <property type="entry name" value="METALLOPHOSPHOESTERASE"/>
    <property type="match status" value="1"/>
</dbReference>
<dbReference type="PANTHER" id="PTHR42850:SF4">
    <property type="entry name" value="ZINC-DEPENDENT ENDOPOLYPHOSPHATASE"/>
    <property type="match status" value="1"/>
</dbReference>
<accession>A0A2W0C2E0</accession>
<dbReference type="InterPro" id="IPR004843">
    <property type="entry name" value="Calcineurin-like_PHP"/>
</dbReference>
<dbReference type="InterPro" id="IPR029052">
    <property type="entry name" value="Metallo-depent_PP-like"/>
</dbReference>
<dbReference type="Proteomes" id="UP000247459">
    <property type="component" value="Unassembled WGS sequence"/>
</dbReference>
<dbReference type="RefSeq" id="WP_258377832.1">
    <property type="nucleotide sequence ID" value="NZ_JAXBDC010000001.1"/>
</dbReference>
<dbReference type="Gene3D" id="3.60.21.10">
    <property type="match status" value="1"/>
</dbReference>
<sequence length="257" mass="29658">MCKQRGGIHIRRCIISDIHGCYDEFNALLRQVHVDLNQDELILLGDYVDRGPKSRQVVEQIMELREKHGVVVIKGNHDAMMVKALMNDVEEYDMHWIRNGGLQTLGSYVEICFDEEQMDWTAYMEAKHWIRSRYEHHLRFLSELPLVHEVPGYIFVHAGINPDVKDWRSQPERDFIWIREAFYLRPTSIPDTVIFGHTPVKHLHDCADIWFDPSGDKIGIDGGCAYGEQLNLLEIGEDGSLQTFHVKRGETGEGSAD</sequence>
<dbReference type="EMBL" id="PRLG01000029">
    <property type="protein sequence ID" value="PYY26563.1"/>
    <property type="molecule type" value="Genomic_DNA"/>
</dbReference>
<dbReference type="Pfam" id="PF00149">
    <property type="entry name" value="Metallophos"/>
    <property type="match status" value="1"/>
</dbReference>
<feature type="domain" description="Calcineurin-like phosphoesterase" evidence="1">
    <location>
        <begin position="13"/>
        <end position="201"/>
    </location>
</feature>
<gene>
    <name evidence="2" type="ORF">PIL02S_05973</name>
</gene>
<dbReference type="InterPro" id="IPR050126">
    <property type="entry name" value="Ap4A_hydrolase"/>
</dbReference>
<dbReference type="GO" id="GO:0016791">
    <property type="term" value="F:phosphatase activity"/>
    <property type="evidence" value="ECO:0007669"/>
    <property type="project" value="TreeGrafter"/>
</dbReference>
<keyword evidence="2" id="KW-0378">Hydrolase</keyword>
<evidence type="ECO:0000313" key="3">
    <source>
        <dbReference type="Proteomes" id="UP000247459"/>
    </source>
</evidence>
<name>A0A2W0C2E0_9BACL</name>
<reference evidence="2 3" key="1">
    <citation type="submission" date="2018-01" db="EMBL/GenBank/DDBJ databases">
        <title>Genome sequence of the PGP bacterium Paenibacillus illinoisensis E3.</title>
        <authorList>
            <person name="Rolli E."/>
            <person name="Marasco R."/>
            <person name="Bessem C."/>
            <person name="Michoud G."/>
            <person name="Gaiarsa S."/>
            <person name="Borin S."/>
            <person name="Daffonchio D."/>
        </authorList>
    </citation>
    <scope>NUCLEOTIDE SEQUENCE [LARGE SCALE GENOMIC DNA]</scope>
    <source>
        <strain evidence="2 3">E3</strain>
    </source>
</reference>
<dbReference type="CDD" id="cd00144">
    <property type="entry name" value="MPP_PPP_family"/>
    <property type="match status" value="1"/>
</dbReference>
<proteinExistence type="predicted"/>